<dbReference type="Proteomes" id="UP000431533">
    <property type="component" value="Unassembled WGS sequence"/>
</dbReference>
<dbReference type="InterPro" id="IPR000172">
    <property type="entry name" value="GMC_OxRdtase_N"/>
</dbReference>
<dbReference type="InterPro" id="IPR036188">
    <property type="entry name" value="FAD/NAD-bd_sf"/>
</dbReference>
<dbReference type="Gene3D" id="3.30.560.10">
    <property type="entry name" value="Glucose Oxidase, domain 3"/>
    <property type="match status" value="1"/>
</dbReference>
<evidence type="ECO:0000259" key="9">
    <source>
        <dbReference type="PROSITE" id="PS00624"/>
    </source>
</evidence>
<keyword evidence="8" id="KW-0732">Signal</keyword>
<dbReference type="Gene3D" id="3.50.50.60">
    <property type="entry name" value="FAD/NAD(P)-binding domain"/>
    <property type="match status" value="1"/>
</dbReference>
<feature type="active site" description="Proton acceptor" evidence="6">
    <location>
        <position position="545"/>
    </location>
</feature>
<dbReference type="EMBL" id="QGMH01000187">
    <property type="protein sequence ID" value="TVY23332.1"/>
    <property type="molecule type" value="Genomic_DNA"/>
</dbReference>
<dbReference type="SMR" id="A0A8H8TWX7"/>
<dbReference type="PANTHER" id="PTHR11552">
    <property type="entry name" value="GLUCOSE-METHANOL-CHOLINE GMC OXIDOREDUCTASE"/>
    <property type="match status" value="1"/>
</dbReference>
<dbReference type="Gene3D" id="4.10.450.10">
    <property type="entry name" value="Glucose Oxidase, domain 2"/>
    <property type="match status" value="1"/>
</dbReference>
<dbReference type="Pfam" id="PF00732">
    <property type="entry name" value="GMC_oxred_N"/>
    <property type="match status" value="1"/>
</dbReference>
<dbReference type="GO" id="GO:0050660">
    <property type="term" value="F:flavin adenine dinucleotide binding"/>
    <property type="evidence" value="ECO:0007669"/>
    <property type="project" value="InterPro"/>
</dbReference>
<evidence type="ECO:0000256" key="3">
    <source>
        <dbReference type="ARBA" id="ARBA00022630"/>
    </source>
</evidence>
<dbReference type="Pfam" id="PF05199">
    <property type="entry name" value="GMC_oxred_C"/>
    <property type="match status" value="1"/>
</dbReference>
<comment type="cofactor">
    <cofactor evidence="1 7">
        <name>FAD</name>
        <dbReference type="ChEBI" id="CHEBI:57692"/>
    </cofactor>
</comment>
<feature type="signal peptide" evidence="8">
    <location>
        <begin position="1"/>
        <end position="20"/>
    </location>
</feature>
<dbReference type="GeneID" id="41988185"/>
<evidence type="ECO:0000313" key="11">
    <source>
        <dbReference type="Proteomes" id="UP000431533"/>
    </source>
</evidence>
<evidence type="ECO:0000256" key="6">
    <source>
        <dbReference type="PIRSR" id="PIRSR000137-1"/>
    </source>
</evidence>
<comment type="similarity">
    <text evidence="2">Belongs to the GMC oxidoreductase family.</text>
</comment>
<feature type="domain" description="Glucose-methanol-choline oxidoreductase N-terminal" evidence="9">
    <location>
        <begin position="278"/>
        <end position="292"/>
    </location>
</feature>
<feature type="active site" description="Proton donor" evidence="6">
    <location>
        <position position="502"/>
    </location>
</feature>
<evidence type="ECO:0000256" key="2">
    <source>
        <dbReference type="ARBA" id="ARBA00010790"/>
    </source>
</evidence>
<keyword evidence="4 7" id="KW-0274">FAD</keyword>
<feature type="chain" id="PRO_5034542492" evidence="8">
    <location>
        <begin position="21"/>
        <end position="564"/>
    </location>
</feature>
<keyword evidence="3" id="KW-0285">Flavoprotein</keyword>
<keyword evidence="11" id="KW-1185">Reference proteome</keyword>
<protein>
    <submittedName>
        <fullName evidence="10">Glucose oxidase</fullName>
    </submittedName>
</protein>
<proteinExistence type="inferred from homology"/>
<dbReference type="PROSITE" id="PS00624">
    <property type="entry name" value="GMC_OXRED_2"/>
    <property type="match status" value="1"/>
</dbReference>
<dbReference type="OrthoDB" id="269227at2759"/>
<comment type="caution">
    <text evidence="10">The sequence shown here is derived from an EMBL/GenBank/DDBJ whole genome shotgun (WGS) entry which is preliminary data.</text>
</comment>
<dbReference type="GO" id="GO:0016614">
    <property type="term" value="F:oxidoreductase activity, acting on CH-OH group of donors"/>
    <property type="evidence" value="ECO:0007669"/>
    <property type="project" value="InterPro"/>
</dbReference>
<keyword evidence="5" id="KW-0560">Oxidoreductase</keyword>
<evidence type="ECO:0000256" key="8">
    <source>
        <dbReference type="SAM" id="SignalP"/>
    </source>
</evidence>
<gene>
    <name evidence="10" type="primary">gox</name>
    <name evidence="10" type="ORF">LHYA1_G007987</name>
</gene>
<feature type="binding site" evidence="7">
    <location>
        <position position="237"/>
    </location>
    <ligand>
        <name>FAD</name>
        <dbReference type="ChEBI" id="CHEBI:57692"/>
    </ligand>
</feature>
<accession>A0A8H8TWX7</accession>
<evidence type="ECO:0000256" key="7">
    <source>
        <dbReference type="PIRSR" id="PIRSR000137-2"/>
    </source>
</evidence>
<dbReference type="SUPFAM" id="SSF51905">
    <property type="entry name" value="FAD/NAD(P)-binding domain"/>
    <property type="match status" value="1"/>
</dbReference>
<sequence length="564" mass="59912">MFATWFHLQLLLVFSIGVICDTFDYIIVGAGTAGLVVANRLSENPNITVVVMEPGPDVRDFPGVQAAFPPGAINASIDWAYTSIPQPRLSNRTFQYHAGRAIGGSSTINGSFRLSITKYIRGDAAQYDAWEALGNEGWNFSTLFPNFKLSENYTIPTDAQVAAGATSIEDFHGHSGKTSWETLDVPVNEDLNGGDTRGFALFPSTLDRDANVREDAARAYYQPVEDRPNLSIIKGTVTRITWGESCDQLLVADGVEYIDAAGTLSKIEASLEVVLSAGSFKSPVILESSGIGNPRILAEHGIETGVDLPGVGESMQNHHPASFSFTTTNNITGQAPYVAYATASDIFGDNTTAVAASSSSLLASWAQTASAATGGALSPEALETRYRVLHDLIFIKNVTITEQSYVVATSGSVVSAGFRVSEPFSLGSIHLGFNSSQPIVDPNPLSIDLDLQLLTGAGRLTQKLWATQPLLGTIISETELSSNATDDEWNTFLTSSLNTAYHVIGTCAMLPQASGGVVDPKLKVYGTQNVRVVDASVIPILMSGHSGAAVYAVAEMASEIIRAG</sequence>
<dbReference type="PANTHER" id="PTHR11552:SF201">
    <property type="entry name" value="GLUCOSE-METHANOL-CHOLINE OXIDOREDUCTASE N-TERMINAL DOMAIN-CONTAINING PROTEIN"/>
    <property type="match status" value="1"/>
</dbReference>
<organism evidence="10 11">
    <name type="scientific">Lachnellula hyalina</name>
    <dbReference type="NCBI Taxonomy" id="1316788"/>
    <lineage>
        <taxon>Eukaryota</taxon>
        <taxon>Fungi</taxon>
        <taxon>Dikarya</taxon>
        <taxon>Ascomycota</taxon>
        <taxon>Pezizomycotina</taxon>
        <taxon>Leotiomycetes</taxon>
        <taxon>Helotiales</taxon>
        <taxon>Lachnaceae</taxon>
        <taxon>Lachnellula</taxon>
    </lineage>
</organism>
<evidence type="ECO:0000256" key="4">
    <source>
        <dbReference type="ARBA" id="ARBA00022827"/>
    </source>
</evidence>
<evidence type="ECO:0000313" key="10">
    <source>
        <dbReference type="EMBL" id="TVY23332.1"/>
    </source>
</evidence>
<reference evidence="10 11" key="1">
    <citation type="submission" date="2018-05" db="EMBL/GenBank/DDBJ databases">
        <title>Genome sequencing and assembly of the regulated plant pathogen Lachnellula willkommii and related sister species for the development of diagnostic species identification markers.</title>
        <authorList>
            <person name="Giroux E."/>
            <person name="Bilodeau G."/>
        </authorList>
    </citation>
    <scope>NUCLEOTIDE SEQUENCE [LARGE SCALE GENOMIC DNA]</scope>
    <source>
        <strain evidence="10 11">CBS 185.66</strain>
    </source>
</reference>
<dbReference type="RefSeq" id="XP_031002120.1">
    <property type="nucleotide sequence ID" value="XM_031152910.1"/>
</dbReference>
<name>A0A8H8TWX7_9HELO</name>
<evidence type="ECO:0000256" key="5">
    <source>
        <dbReference type="ARBA" id="ARBA00023002"/>
    </source>
</evidence>
<evidence type="ECO:0000256" key="1">
    <source>
        <dbReference type="ARBA" id="ARBA00001974"/>
    </source>
</evidence>
<dbReference type="InterPro" id="IPR012132">
    <property type="entry name" value="GMC_OxRdtase"/>
</dbReference>
<dbReference type="AlphaFoldDB" id="A0A8H8TWX7"/>
<dbReference type="SUPFAM" id="SSF54373">
    <property type="entry name" value="FAD-linked reductases, C-terminal domain"/>
    <property type="match status" value="1"/>
</dbReference>
<dbReference type="InterPro" id="IPR007867">
    <property type="entry name" value="GMC_OxRtase_C"/>
</dbReference>
<dbReference type="InterPro" id="IPR027424">
    <property type="entry name" value="Glucose_Oxidase_domain_2"/>
</dbReference>
<dbReference type="PIRSF" id="PIRSF000137">
    <property type="entry name" value="Alcohol_oxidase"/>
    <property type="match status" value="1"/>
</dbReference>